<evidence type="ECO:0000313" key="2">
    <source>
        <dbReference type="EMBL" id="MBC2843641.1"/>
    </source>
</evidence>
<dbReference type="AlphaFoldDB" id="A0A842ILP6"/>
<sequence length="439" mass="50225">MKTLLKFLLILLIFGSIQGSEAQIFKRLKEKAEKVISGKKNVEEEVEKNPTFGSVFLTHSNIYGSVDIPEVKKINAEQTNDSYNFSTSWWSHDADIQDGFYLSVKTTEDLRHDRNEDKAVKRTFKIPEEATLKLSYDPLLPHYDKNKEDYKRAVTDDYQTYDVSKGEVTIDVLSEDAIQISFNGRVSLRKIVRLSNNSEDYSERYYEASIKGGIDGTSPQFINNTTVKKKEDSAQNSIGYTVNEAPISTAEPDTYQFTFETKVKVTVPEQNRSYDMSYLLNPSEKYIGLKVDMGAYSEEEIAGESIIIMDKGNSHIFVETQGMKMQISQNMMGGQKMQNPTDQMENYDYTNLEKTGETKTILGAKCYEYTMSDSDVKMNLWVAPEVNLPNWFIQNREVLKGHIMEYTIVSKDGNMTSETIAINDNISKTINPKEYRKMF</sequence>
<dbReference type="Pfam" id="PF14371">
    <property type="entry name" value="DUF4412"/>
    <property type="match status" value="1"/>
</dbReference>
<gene>
    <name evidence="2" type="ORF">H7F21_00925</name>
</gene>
<dbReference type="InterPro" id="IPR025524">
    <property type="entry name" value="DUF4412"/>
</dbReference>
<evidence type="ECO:0000259" key="1">
    <source>
        <dbReference type="Pfam" id="PF14371"/>
    </source>
</evidence>
<reference evidence="2" key="1">
    <citation type="submission" date="2020-08" db="EMBL/GenBank/DDBJ databases">
        <title>Winogradskyella ouciana sp. nov., isolated from the hadal seawater of the Mariana Trench.</title>
        <authorList>
            <person name="He X."/>
        </authorList>
    </citation>
    <scope>NUCLEOTIDE SEQUENCE [LARGE SCALE GENOMIC DNA]</scope>
    <source>
        <strain evidence="2">KCTC 52348</strain>
    </source>
</reference>
<dbReference type="EMBL" id="JACLCP010000001">
    <property type="protein sequence ID" value="MBC2843641.1"/>
    <property type="molecule type" value="Genomic_DNA"/>
</dbReference>
<name>A0A842ILP6_9FLAO</name>
<organism evidence="2 3">
    <name type="scientific">Winogradskyella flava</name>
    <dbReference type="NCBI Taxonomy" id="1884876"/>
    <lineage>
        <taxon>Bacteria</taxon>
        <taxon>Pseudomonadati</taxon>
        <taxon>Bacteroidota</taxon>
        <taxon>Flavobacteriia</taxon>
        <taxon>Flavobacteriales</taxon>
        <taxon>Flavobacteriaceae</taxon>
        <taxon>Winogradskyella</taxon>
    </lineage>
</organism>
<accession>A0A842ILP6</accession>
<keyword evidence="3" id="KW-1185">Reference proteome</keyword>
<evidence type="ECO:0000313" key="3">
    <source>
        <dbReference type="Proteomes" id="UP000533900"/>
    </source>
</evidence>
<comment type="caution">
    <text evidence="2">The sequence shown here is derived from an EMBL/GenBank/DDBJ whole genome shotgun (WGS) entry which is preliminary data.</text>
</comment>
<proteinExistence type="predicted"/>
<protein>
    <submittedName>
        <fullName evidence="2">DUF4412 domain-containing protein</fullName>
    </submittedName>
</protein>
<dbReference type="RefSeq" id="WP_185787363.1">
    <property type="nucleotide sequence ID" value="NZ_JACLCP010000001.1"/>
</dbReference>
<dbReference type="Proteomes" id="UP000533900">
    <property type="component" value="Unassembled WGS sequence"/>
</dbReference>
<feature type="domain" description="DUF4412" evidence="1">
    <location>
        <begin position="262"/>
        <end position="386"/>
    </location>
</feature>